<dbReference type="EMBL" id="CYKH01001881">
    <property type="protein sequence ID" value="CUG90973.1"/>
    <property type="molecule type" value="Genomic_DNA"/>
</dbReference>
<feature type="compositionally biased region" description="Basic and acidic residues" evidence="1">
    <location>
        <begin position="1"/>
        <end position="20"/>
    </location>
</feature>
<dbReference type="VEuPathDB" id="TriTrypDB:BSAL_29540"/>
<keyword evidence="3" id="KW-1185">Reference proteome</keyword>
<evidence type="ECO:0000313" key="2">
    <source>
        <dbReference type="EMBL" id="CUG90973.1"/>
    </source>
</evidence>
<accession>A0A0S4JHK4</accession>
<protein>
    <submittedName>
        <fullName evidence="2">Uncharacterized protein</fullName>
    </submittedName>
</protein>
<gene>
    <name evidence="2" type="ORF">BSAL_29540</name>
</gene>
<name>A0A0S4JHK4_BODSA</name>
<sequence length="138" mass="15691">MPLPLRDSEPSSHFDRERSLHVGPQSPRETKRSRVPLPHKTLFALVVVSLIATLIIQQSPQQELTLKSSYYVRQSVSTVQRTFGGCFERFPFIHNGGFRRFNASFVDLLVLPQTDIATLRKNLSTCSTTMPYISDIEL</sequence>
<dbReference type="Proteomes" id="UP000051952">
    <property type="component" value="Unassembled WGS sequence"/>
</dbReference>
<proteinExistence type="predicted"/>
<organism evidence="2 3">
    <name type="scientific">Bodo saltans</name>
    <name type="common">Flagellated protozoan</name>
    <dbReference type="NCBI Taxonomy" id="75058"/>
    <lineage>
        <taxon>Eukaryota</taxon>
        <taxon>Discoba</taxon>
        <taxon>Euglenozoa</taxon>
        <taxon>Kinetoplastea</taxon>
        <taxon>Metakinetoplastina</taxon>
        <taxon>Eubodonida</taxon>
        <taxon>Bodonidae</taxon>
        <taxon>Bodo</taxon>
    </lineage>
</organism>
<evidence type="ECO:0000313" key="3">
    <source>
        <dbReference type="Proteomes" id="UP000051952"/>
    </source>
</evidence>
<reference evidence="3" key="1">
    <citation type="submission" date="2015-09" db="EMBL/GenBank/DDBJ databases">
        <authorList>
            <consortium name="Pathogen Informatics"/>
        </authorList>
    </citation>
    <scope>NUCLEOTIDE SEQUENCE [LARGE SCALE GENOMIC DNA]</scope>
    <source>
        <strain evidence="3">Lake Konstanz</strain>
    </source>
</reference>
<dbReference type="AlphaFoldDB" id="A0A0S4JHK4"/>
<feature type="region of interest" description="Disordered" evidence="1">
    <location>
        <begin position="1"/>
        <end position="33"/>
    </location>
</feature>
<evidence type="ECO:0000256" key="1">
    <source>
        <dbReference type="SAM" id="MobiDB-lite"/>
    </source>
</evidence>